<protein>
    <submittedName>
        <fullName evidence="2">Uncharacterized protein</fullName>
    </submittedName>
</protein>
<feature type="compositionally biased region" description="Low complexity" evidence="1">
    <location>
        <begin position="1"/>
        <end position="26"/>
    </location>
</feature>
<evidence type="ECO:0000313" key="3">
    <source>
        <dbReference type="Proteomes" id="UP000617734"/>
    </source>
</evidence>
<name>A0A919FG25_9ACTN</name>
<dbReference type="EMBL" id="BNBO01000005">
    <property type="protein sequence ID" value="GHH63985.1"/>
    <property type="molecule type" value="Genomic_DNA"/>
</dbReference>
<evidence type="ECO:0000256" key="1">
    <source>
        <dbReference type="SAM" id="MobiDB-lite"/>
    </source>
</evidence>
<dbReference type="AlphaFoldDB" id="A0A919FG25"/>
<organism evidence="2 3">
    <name type="scientific">Kitasatospora indigofera</name>
    <dbReference type="NCBI Taxonomy" id="67307"/>
    <lineage>
        <taxon>Bacteria</taxon>
        <taxon>Bacillati</taxon>
        <taxon>Actinomycetota</taxon>
        <taxon>Actinomycetes</taxon>
        <taxon>Kitasatosporales</taxon>
        <taxon>Streptomycetaceae</taxon>
        <taxon>Kitasatospora</taxon>
    </lineage>
</organism>
<reference evidence="2" key="2">
    <citation type="submission" date="2020-09" db="EMBL/GenBank/DDBJ databases">
        <authorList>
            <person name="Sun Q."/>
            <person name="Ohkuma M."/>
        </authorList>
    </citation>
    <scope>NUCLEOTIDE SEQUENCE</scope>
    <source>
        <strain evidence="2">JCM 4646</strain>
    </source>
</reference>
<accession>A0A919FG25</accession>
<gene>
    <name evidence="2" type="ORF">GCM10018781_14220</name>
</gene>
<keyword evidence="3" id="KW-1185">Reference proteome</keyword>
<comment type="caution">
    <text evidence="2">The sequence shown here is derived from an EMBL/GenBank/DDBJ whole genome shotgun (WGS) entry which is preliminary data.</text>
</comment>
<sequence>MNGPLLPAPAAAGPVSGATAPAAGPGPDREGGPLYEGGRTAEPPCDRAATDRYRVGNTCAARPRRGAR</sequence>
<dbReference type="Proteomes" id="UP000617734">
    <property type="component" value="Unassembled WGS sequence"/>
</dbReference>
<proteinExistence type="predicted"/>
<reference evidence="2" key="1">
    <citation type="journal article" date="2014" name="Int. J. Syst. Evol. Microbiol.">
        <title>Complete genome sequence of Corynebacterium casei LMG S-19264T (=DSM 44701T), isolated from a smear-ripened cheese.</title>
        <authorList>
            <consortium name="US DOE Joint Genome Institute (JGI-PGF)"/>
            <person name="Walter F."/>
            <person name="Albersmeier A."/>
            <person name="Kalinowski J."/>
            <person name="Ruckert C."/>
        </authorList>
    </citation>
    <scope>NUCLEOTIDE SEQUENCE</scope>
    <source>
        <strain evidence="2">JCM 4646</strain>
    </source>
</reference>
<evidence type="ECO:0000313" key="2">
    <source>
        <dbReference type="EMBL" id="GHH63985.1"/>
    </source>
</evidence>
<feature type="region of interest" description="Disordered" evidence="1">
    <location>
        <begin position="1"/>
        <end position="49"/>
    </location>
</feature>